<dbReference type="PANTHER" id="PTHR35897">
    <property type="entry name" value="METHYLTRANSFERASE AUSD"/>
    <property type="match status" value="1"/>
</dbReference>
<accession>A0A6A6U8T2</accession>
<feature type="domain" description="Methyltransferase" evidence="5">
    <location>
        <begin position="95"/>
        <end position="194"/>
    </location>
</feature>
<keyword evidence="3" id="KW-0949">S-adenosyl-L-methionine</keyword>
<dbReference type="InterPro" id="IPR051654">
    <property type="entry name" value="Meroterpenoid_MTases"/>
</dbReference>
<dbReference type="AlphaFoldDB" id="A0A6A6U8T2"/>
<dbReference type="InterPro" id="IPR029063">
    <property type="entry name" value="SAM-dependent_MTases_sf"/>
</dbReference>
<gene>
    <name evidence="6" type="ORF">BT63DRAFT_426710</name>
</gene>
<evidence type="ECO:0000313" key="7">
    <source>
        <dbReference type="Proteomes" id="UP000799302"/>
    </source>
</evidence>
<sequence length="286" mass="32584">MANQKDDETGNPQNLDFYDIDASTTVGDTARKLLHEYSKIPSEQIDEHVETIRKQAFEIFPYPCIGMFRFLDLSIPTTPIYSEVLERLKNGDKLLDLGCCFGQEIRKLIFDGAPAENLVGSDLEADFISLGYDLFKDKNSLTTRFIPADVFDDSSPLWSLNGTFSMIYCGAFFHLFNYDQQVAIALRVVKLLAPKSGSLLMGRQVGNINPSDYDKSGYGKEKSRYRHNPESWKKLWEEVGEKTDTKWDVDVTVDPMQWGMVGPEVKLTERRAETGATRIHFIVRRL</sequence>
<dbReference type="SUPFAM" id="SSF53335">
    <property type="entry name" value="S-adenosyl-L-methionine-dependent methyltransferases"/>
    <property type="match status" value="1"/>
</dbReference>
<comment type="similarity">
    <text evidence="4">Belongs to the class I-like SAM-binding methyltransferase superfamily.</text>
</comment>
<dbReference type="GO" id="GO:0016740">
    <property type="term" value="F:transferase activity"/>
    <property type="evidence" value="ECO:0007669"/>
    <property type="project" value="UniProtKB-KW"/>
</dbReference>
<evidence type="ECO:0000256" key="2">
    <source>
        <dbReference type="ARBA" id="ARBA00022679"/>
    </source>
</evidence>
<dbReference type="PANTHER" id="PTHR35897:SF1">
    <property type="entry name" value="METHYLTRANSFERASE AUSD"/>
    <property type="match status" value="1"/>
</dbReference>
<evidence type="ECO:0000256" key="1">
    <source>
        <dbReference type="ARBA" id="ARBA00005179"/>
    </source>
</evidence>
<dbReference type="InterPro" id="IPR041698">
    <property type="entry name" value="Methyltransf_25"/>
</dbReference>
<proteinExistence type="inferred from homology"/>
<evidence type="ECO:0000256" key="4">
    <source>
        <dbReference type="ARBA" id="ARBA00038314"/>
    </source>
</evidence>
<dbReference type="Gene3D" id="3.40.50.150">
    <property type="entry name" value="Vaccinia Virus protein VP39"/>
    <property type="match status" value="1"/>
</dbReference>
<evidence type="ECO:0000256" key="3">
    <source>
        <dbReference type="ARBA" id="ARBA00022691"/>
    </source>
</evidence>
<evidence type="ECO:0000313" key="6">
    <source>
        <dbReference type="EMBL" id="KAF2667857.1"/>
    </source>
</evidence>
<dbReference type="Pfam" id="PF13649">
    <property type="entry name" value="Methyltransf_25"/>
    <property type="match status" value="1"/>
</dbReference>
<comment type="pathway">
    <text evidence="1">Secondary metabolite biosynthesis.</text>
</comment>
<reference evidence="6" key="1">
    <citation type="journal article" date="2020" name="Stud. Mycol.">
        <title>101 Dothideomycetes genomes: a test case for predicting lifestyles and emergence of pathogens.</title>
        <authorList>
            <person name="Haridas S."/>
            <person name="Albert R."/>
            <person name="Binder M."/>
            <person name="Bloem J."/>
            <person name="Labutti K."/>
            <person name="Salamov A."/>
            <person name="Andreopoulos B."/>
            <person name="Baker S."/>
            <person name="Barry K."/>
            <person name="Bills G."/>
            <person name="Bluhm B."/>
            <person name="Cannon C."/>
            <person name="Castanera R."/>
            <person name="Culley D."/>
            <person name="Daum C."/>
            <person name="Ezra D."/>
            <person name="Gonzalez J."/>
            <person name="Henrissat B."/>
            <person name="Kuo A."/>
            <person name="Liang C."/>
            <person name="Lipzen A."/>
            <person name="Lutzoni F."/>
            <person name="Magnuson J."/>
            <person name="Mondo S."/>
            <person name="Nolan M."/>
            <person name="Ohm R."/>
            <person name="Pangilinan J."/>
            <person name="Park H.-J."/>
            <person name="Ramirez L."/>
            <person name="Alfaro M."/>
            <person name="Sun H."/>
            <person name="Tritt A."/>
            <person name="Yoshinaga Y."/>
            <person name="Zwiers L.-H."/>
            <person name="Turgeon B."/>
            <person name="Goodwin S."/>
            <person name="Spatafora J."/>
            <person name="Crous P."/>
            <person name="Grigoriev I."/>
        </authorList>
    </citation>
    <scope>NUCLEOTIDE SEQUENCE</scope>
    <source>
        <strain evidence="6">CBS 115976</strain>
    </source>
</reference>
<organism evidence="6 7">
    <name type="scientific">Microthyrium microscopicum</name>
    <dbReference type="NCBI Taxonomy" id="703497"/>
    <lineage>
        <taxon>Eukaryota</taxon>
        <taxon>Fungi</taxon>
        <taxon>Dikarya</taxon>
        <taxon>Ascomycota</taxon>
        <taxon>Pezizomycotina</taxon>
        <taxon>Dothideomycetes</taxon>
        <taxon>Dothideomycetes incertae sedis</taxon>
        <taxon>Microthyriales</taxon>
        <taxon>Microthyriaceae</taxon>
        <taxon>Microthyrium</taxon>
    </lineage>
</organism>
<keyword evidence="2" id="KW-0808">Transferase</keyword>
<protein>
    <recommendedName>
        <fullName evidence="5">Methyltransferase domain-containing protein</fullName>
    </recommendedName>
</protein>
<name>A0A6A6U8T2_9PEZI</name>
<dbReference type="OrthoDB" id="2094832at2759"/>
<evidence type="ECO:0000259" key="5">
    <source>
        <dbReference type="Pfam" id="PF13649"/>
    </source>
</evidence>
<dbReference type="Proteomes" id="UP000799302">
    <property type="component" value="Unassembled WGS sequence"/>
</dbReference>
<keyword evidence="7" id="KW-1185">Reference proteome</keyword>
<dbReference type="EMBL" id="MU004237">
    <property type="protein sequence ID" value="KAF2667857.1"/>
    <property type="molecule type" value="Genomic_DNA"/>
</dbReference>